<name>A0ABN3VEF8_9PSEU</name>
<dbReference type="Proteomes" id="UP001500979">
    <property type="component" value="Unassembled WGS sequence"/>
</dbReference>
<proteinExistence type="predicted"/>
<dbReference type="EMBL" id="BAAAUX010000014">
    <property type="protein sequence ID" value="GAA2795238.1"/>
    <property type="molecule type" value="Genomic_DNA"/>
</dbReference>
<evidence type="ECO:0000313" key="2">
    <source>
        <dbReference type="Proteomes" id="UP001500979"/>
    </source>
</evidence>
<gene>
    <name evidence="1" type="ORF">GCM10010470_32790</name>
</gene>
<protein>
    <submittedName>
        <fullName evidence="1">Uncharacterized protein</fullName>
    </submittedName>
</protein>
<sequence>MHIDVGAEVERVAPAGEIRFDPDHVPAHIDFVDGADPLHHEIAECRLAAGLEDQMFAGDGDEDPRDARADRWPPLEELQRPQALFGDDRYEQPHRRGWEIGHRFDGWLFDRKVGLVLRQLLFVFVHGFS</sequence>
<accession>A0ABN3VEF8</accession>
<organism evidence="1 2">
    <name type="scientific">Saccharopolyspora taberi</name>
    <dbReference type="NCBI Taxonomy" id="60895"/>
    <lineage>
        <taxon>Bacteria</taxon>
        <taxon>Bacillati</taxon>
        <taxon>Actinomycetota</taxon>
        <taxon>Actinomycetes</taxon>
        <taxon>Pseudonocardiales</taxon>
        <taxon>Pseudonocardiaceae</taxon>
        <taxon>Saccharopolyspora</taxon>
    </lineage>
</organism>
<evidence type="ECO:0000313" key="1">
    <source>
        <dbReference type="EMBL" id="GAA2795238.1"/>
    </source>
</evidence>
<comment type="caution">
    <text evidence="1">The sequence shown here is derived from an EMBL/GenBank/DDBJ whole genome shotgun (WGS) entry which is preliminary data.</text>
</comment>
<keyword evidence="2" id="KW-1185">Reference proteome</keyword>
<reference evidence="1 2" key="1">
    <citation type="journal article" date="2019" name="Int. J. Syst. Evol. Microbiol.">
        <title>The Global Catalogue of Microorganisms (GCM) 10K type strain sequencing project: providing services to taxonomists for standard genome sequencing and annotation.</title>
        <authorList>
            <consortium name="The Broad Institute Genomics Platform"/>
            <consortium name="The Broad Institute Genome Sequencing Center for Infectious Disease"/>
            <person name="Wu L."/>
            <person name="Ma J."/>
        </authorList>
    </citation>
    <scope>NUCLEOTIDE SEQUENCE [LARGE SCALE GENOMIC DNA]</scope>
    <source>
        <strain evidence="1 2">JCM 9383</strain>
    </source>
</reference>